<dbReference type="EMBL" id="ML978078">
    <property type="protein sequence ID" value="KAF2009356.1"/>
    <property type="molecule type" value="Genomic_DNA"/>
</dbReference>
<evidence type="ECO:0000256" key="5">
    <source>
        <dbReference type="RuleBase" id="RU003369"/>
    </source>
</evidence>
<dbReference type="RefSeq" id="XP_033377695.1">
    <property type="nucleotide sequence ID" value="XM_033532792.1"/>
</dbReference>
<dbReference type="InterPro" id="IPR001557">
    <property type="entry name" value="L-lactate/malate_DH"/>
</dbReference>
<keyword evidence="1 5" id="KW-0560">Oxidoreductase</keyword>
<feature type="active site" description="Proton acceptor" evidence="3">
    <location>
        <position position="175"/>
    </location>
</feature>
<dbReference type="Gene3D" id="3.90.110.10">
    <property type="entry name" value="Lactate dehydrogenase/glycoside hydrolase, family 4, C-terminal"/>
    <property type="match status" value="1"/>
</dbReference>
<accession>A0A6A5X8Z5</accession>
<dbReference type="GO" id="GO:0004459">
    <property type="term" value="F:L-lactate dehydrogenase (NAD+) activity"/>
    <property type="evidence" value="ECO:0007669"/>
    <property type="project" value="TreeGrafter"/>
</dbReference>
<evidence type="ECO:0000313" key="8">
    <source>
        <dbReference type="EMBL" id="KAF2009356.1"/>
    </source>
</evidence>
<keyword evidence="2 4" id="KW-0520">NAD</keyword>
<dbReference type="Pfam" id="PF00056">
    <property type="entry name" value="Ldh_1_N"/>
    <property type="match status" value="1"/>
</dbReference>
<organism evidence="8 9">
    <name type="scientific">Aaosphaeria arxii CBS 175.79</name>
    <dbReference type="NCBI Taxonomy" id="1450172"/>
    <lineage>
        <taxon>Eukaryota</taxon>
        <taxon>Fungi</taxon>
        <taxon>Dikarya</taxon>
        <taxon>Ascomycota</taxon>
        <taxon>Pezizomycotina</taxon>
        <taxon>Dothideomycetes</taxon>
        <taxon>Pleosporomycetidae</taxon>
        <taxon>Pleosporales</taxon>
        <taxon>Pleosporales incertae sedis</taxon>
        <taxon>Aaosphaeria</taxon>
    </lineage>
</organism>
<dbReference type="PRINTS" id="PR00086">
    <property type="entry name" value="LLDHDRGNASE"/>
</dbReference>
<feature type="binding site" evidence="4">
    <location>
        <begin position="9"/>
        <end position="14"/>
    </location>
    <ligand>
        <name>NAD(+)</name>
        <dbReference type="ChEBI" id="CHEBI:57540"/>
    </ligand>
</feature>
<evidence type="ECO:0000256" key="3">
    <source>
        <dbReference type="PIRSR" id="PIRSR000102-1"/>
    </source>
</evidence>
<dbReference type="InterPro" id="IPR001236">
    <property type="entry name" value="Lactate/malate_DH_N"/>
</dbReference>
<evidence type="ECO:0000256" key="1">
    <source>
        <dbReference type="ARBA" id="ARBA00023002"/>
    </source>
</evidence>
<comment type="similarity">
    <text evidence="5">Belongs to the LDH/MDH superfamily.</text>
</comment>
<dbReference type="Gene3D" id="3.40.50.720">
    <property type="entry name" value="NAD(P)-binding Rossmann-like Domain"/>
    <property type="match status" value="1"/>
</dbReference>
<evidence type="ECO:0000313" key="9">
    <source>
        <dbReference type="Proteomes" id="UP000799778"/>
    </source>
</evidence>
<feature type="domain" description="Lactate/malate dehydrogenase C-terminal" evidence="7">
    <location>
        <begin position="145"/>
        <end position="301"/>
    </location>
</feature>
<proteinExistence type="inferred from homology"/>
<dbReference type="CDD" id="cd00300">
    <property type="entry name" value="LDH_like"/>
    <property type="match status" value="1"/>
</dbReference>
<dbReference type="InterPro" id="IPR015955">
    <property type="entry name" value="Lactate_DH/Glyco_Ohase_4_C"/>
</dbReference>
<dbReference type="OrthoDB" id="6270329at2759"/>
<dbReference type="Pfam" id="PF02866">
    <property type="entry name" value="Ldh_1_C"/>
    <property type="match status" value="1"/>
</dbReference>
<dbReference type="InterPro" id="IPR036291">
    <property type="entry name" value="NAD(P)-bd_dom_sf"/>
</dbReference>
<dbReference type="GO" id="GO:0006089">
    <property type="term" value="P:lactate metabolic process"/>
    <property type="evidence" value="ECO:0007669"/>
    <property type="project" value="TreeGrafter"/>
</dbReference>
<dbReference type="InterPro" id="IPR022383">
    <property type="entry name" value="Lactate/malate_DH_C"/>
</dbReference>
<dbReference type="PANTHER" id="PTHR43128:SF16">
    <property type="entry name" value="L-LACTATE DEHYDROGENASE"/>
    <property type="match status" value="1"/>
</dbReference>
<evidence type="ECO:0000256" key="4">
    <source>
        <dbReference type="PIRSR" id="PIRSR000102-3"/>
    </source>
</evidence>
<dbReference type="GeneID" id="54290189"/>
<sequence length="304" mass="32673">MTLTIAIIGVGEVGAAAAYALILNNVCAKLLLVDNRSSHLDGQVKDLSDSAFKEQNGTRIEAATYREASQADIVIFAAAAKRGIGETTLQYRDRSAATLHNVIEAINPFKQNAILLVVSHPVDTLTTIAQRLSHLPPTQVIGTGTFLESIRLRGLLANQFGVAASSVDAMVLGKHGESQFVPWHLVNVGGVSINELSPSDPIDRDKITQDCRRKGEQIIEEKGAIAYGIASAVSTICTSILLDRRQVYPVSYMQENLGCALSMPAVLGRSGIESTLAVSLGSFDKQRLQYSASEIKKRVDSNIQ</sequence>
<dbReference type="Proteomes" id="UP000799778">
    <property type="component" value="Unassembled WGS sequence"/>
</dbReference>
<evidence type="ECO:0000259" key="7">
    <source>
        <dbReference type="Pfam" id="PF02866"/>
    </source>
</evidence>
<reference evidence="8" key="1">
    <citation type="journal article" date="2020" name="Stud. Mycol.">
        <title>101 Dothideomycetes genomes: a test case for predicting lifestyles and emergence of pathogens.</title>
        <authorList>
            <person name="Haridas S."/>
            <person name="Albert R."/>
            <person name="Binder M."/>
            <person name="Bloem J."/>
            <person name="Labutti K."/>
            <person name="Salamov A."/>
            <person name="Andreopoulos B."/>
            <person name="Baker S."/>
            <person name="Barry K."/>
            <person name="Bills G."/>
            <person name="Bluhm B."/>
            <person name="Cannon C."/>
            <person name="Castanera R."/>
            <person name="Culley D."/>
            <person name="Daum C."/>
            <person name="Ezra D."/>
            <person name="Gonzalez J."/>
            <person name="Henrissat B."/>
            <person name="Kuo A."/>
            <person name="Liang C."/>
            <person name="Lipzen A."/>
            <person name="Lutzoni F."/>
            <person name="Magnuson J."/>
            <person name="Mondo S."/>
            <person name="Nolan M."/>
            <person name="Ohm R."/>
            <person name="Pangilinan J."/>
            <person name="Park H.-J."/>
            <person name="Ramirez L."/>
            <person name="Alfaro M."/>
            <person name="Sun H."/>
            <person name="Tritt A."/>
            <person name="Yoshinaga Y."/>
            <person name="Zwiers L.-H."/>
            <person name="Turgeon B."/>
            <person name="Goodwin S."/>
            <person name="Spatafora J."/>
            <person name="Crous P."/>
            <person name="Grigoriev I."/>
        </authorList>
    </citation>
    <scope>NUCLEOTIDE SEQUENCE</scope>
    <source>
        <strain evidence="8">CBS 175.79</strain>
    </source>
</reference>
<feature type="binding site" evidence="4">
    <location>
        <position position="34"/>
    </location>
    <ligand>
        <name>NAD(+)</name>
        <dbReference type="ChEBI" id="CHEBI:57540"/>
    </ligand>
</feature>
<dbReference type="PANTHER" id="PTHR43128">
    <property type="entry name" value="L-2-HYDROXYCARBOXYLATE DEHYDROGENASE (NAD(P)(+))"/>
    <property type="match status" value="1"/>
</dbReference>
<dbReference type="AlphaFoldDB" id="A0A6A5X8Z5"/>
<dbReference type="SUPFAM" id="SSF51735">
    <property type="entry name" value="NAD(P)-binding Rossmann-fold domains"/>
    <property type="match status" value="1"/>
</dbReference>
<feature type="domain" description="Lactate/malate dehydrogenase N-terminal" evidence="6">
    <location>
        <begin position="5"/>
        <end position="142"/>
    </location>
</feature>
<gene>
    <name evidence="8" type="ORF">BU24DRAFT_473494</name>
</gene>
<keyword evidence="9" id="KW-1185">Reference proteome</keyword>
<protein>
    <submittedName>
        <fullName evidence="8">L-lactate/malate dehydrogenase</fullName>
    </submittedName>
</protein>
<dbReference type="SUPFAM" id="SSF56327">
    <property type="entry name" value="LDH C-terminal domain-like"/>
    <property type="match status" value="1"/>
</dbReference>
<evidence type="ECO:0000256" key="2">
    <source>
        <dbReference type="ARBA" id="ARBA00023027"/>
    </source>
</evidence>
<name>A0A6A5X8Z5_9PLEO</name>
<dbReference type="PIRSF" id="PIRSF000102">
    <property type="entry name" value="Lac_mal_DH"/>
    <property type="match status" value="1"/>
</dbReference>
<evidence type="ECO:0000259" key="6">
    <source>
        <dbReference type="Pfam" id="PF00056"/>
    </source>
</evidence>